<dbReference type="AlphaFoldDB" id="A0A6J3M8R8"/>
<reference evidence="6" key="1">
    <citation type="submission" date="2020-01" db="EMBL/GenBank/DDBJ databases">
        <authorList>
            <consortium name="DOE Joint Genome Institute"/>
            <person name="Haridas S."/>
            <person name="Albert R."/>
            <person name="Binder M."/>
            <person name="Bloem J."/>
            <person name="Labutti K."/>
            <person name="Salamov A."/>
            <person name="Andreopoulos B."/>
            <person name="Baker S.E."/>
            <person name="Barry K."/>
            <person name="Bills G."/>
            <person name="Bluhm B.H."/>
            <person name="Cannon C."/>
            <person name="Castanera R."/>
            <person name="Culley D.E."/>
            <person name="Daum C."/>
            <person name="Ezra D."/>
            <person name="Gonzalez J.B."/>
            <person name="Henrissat B."/>
            <person name="Kuo A."/>
            <person name="Liang C."/>
            <person name="Lipzen A."/>
            <person name="Lutzoni F."/>
            <person name="Magnuson J."/>
            <person name="Mondo S."/>
            <person name="Nolan M."/>
            <person name="Ohm R."/>
            <person name="Pangilinan J."/>
            <person name="Park H.-J."/>
            <person name="Ramirez L."/>
            <person name="Alfaro M."/>
            <person name="Sun H."/>
            <person name="Tritt A."/>
            <person name="Yoshinaga Y."/>
            <person name="Zwiers L.-H."/>
            <person name="Turgeon B.G."/>
            <person name="Goodwin S.B."/>
            <person name="Spatafora J.W."/>
            <person name="Crous P.W."/>
            <person name="Grigoriev I.V."/>
        </authorList>
    </citation>
    <scope>NUCLEOTIDE SEQUENCE</scope>
    <source>
        <strain evidence="6">CBS 342.82</strain>
    </source>
</reference>
<dbReference type="GO" id="GO:0005634">
    <property type="term" value="C:nucleus"/>
    <property type="evidence" value="ECO:0007669"/>
    <property type="project" value="UniProtKB-SubCell"/>
</dbReference>
<dbReference type="GO" id="GO:0030677">
    <property type="term" value="C:ribonuclease P complex"/>
    <property type="evidence" value="ECO:0007669"/>
    <property type="project" value="InterPro"/>
</dbReference>
<keyword evidence="3" id="KW-0819">tRNA processing</keyword>
<dbReference type="GO" id="GO:0000172">
    <property type="term" value="C:ribonuclease MRP complex"/>
    <property type="evidence" value="ECO:0007669"/>
    <property type="project" value="InterPro"/>
</dbReference>
<feature type="region of interest" description="Disordered" evidence="4">
    <location>
        <begin position="38"/>
        <end position="74"/>
    </location>
</feature>
<evidence type="ECO:0000256" key="1">
    <source>
        <dbReference type="ARBA" id="ARBA00004123"/>
    </source>
</evidence>
<dbReference type="PANTHER" id="PTHR13348:SF0">
    <property type="entry name" value="RIBONUCLEASE P PROTEIN SUBUNIT P29"/>
    <property type="match status" value="1"/>
</dbReference>
<dbReference type="InterPro" id="IPR023534">
    <property type="entry name" value="Rof/RNase_P-like"/>
</dbReference>
<evidence type="ECO:0000256" key="3">
    <source>
        <dbReference type="PIRNR" id="PIRNR027081"/>
    </source>
</evidence>
<dbReference type="Proteomes" id="UP000504637">
    <property type="component" value="Unplaced"/>
</dbReference>
<dbReference type="PANTHER" id="PTHR13348">
    <property type="entry name" value="RIBONUCLEASE P SUBUNIT P29"/>
    <property type="match status" value="1"/>
</dbReference>
<comment type="similarity">
    <text evidence="2">Belongs to the eukaryotic/archaeal RNase P protein component 1 family.</text>
</comment>
<evidence type="ECO:0000256" key="2">
    <source>
        <dbReference type="ARBA" id="ARBA00006181"/>
    </source>
</evidence>
<accession>A0A6J3M8R8</accession>
<dbReference type="Pfam" id="PF01868">
    <property type="entry name" value="RNase_P-MRP_p29"/>
    <property type="match status" value="1"/>
</dbReference>
<comment type="subcellular location">
    <subcellularLocation>
        <location evidence="1">Nucleus</location>
    </subcellularLocation>
</comment>
<dbReference type="GO" id="GO:0033204">
    <property type="term" value="F:ribonuclease P RNA binding"/>
    <property type="evidence" value="ECO:0007669"/>
    <property type="project" value="InterPro"/>
</dbReference>
<keyword evidence="3" id="KW-0539">Nucleus</keyword>
<keyword evidence="5" id="KW-1185">Reference proteome</keyword>
<evidence type="ECO:0000313" key="5">
    <source>
        <dbReference type="Proteomes" id="UP000504637"/>
    </source>
</evidence>
<dbReference type="Gene3D" id="2.30.30.210">
    <property type="entry name" value="Ribonuclease P/MRP, subunit p29"/>
    <property type="match status" value="1"/>
</dbReference>
<proteinExistence type="inferred from homology"/>
<evidence type="ECO:0000256" key="4">
    <source>
        <dbReference type="SAM" id="MobiDB-lite"/>
    </source>
</evidence>
<dbReference type="RefSeq" id="XP_033461030.1">
    <property type="nucleotide sequence ID" value="XM_033606340.1"/>
</dbReference>
<sequence length="232" mass="26906">MATPTTEHIAEVLLNRAHSTENSKTIFREKVRLRPLLLRPTSPDPNINARSKRQYDRLQKAKEQRKSKKPKPLSAKQKRALCIYEIPKEQRKYDIYAPLHVMWCSYMREVLGISEQRSFVDPVGAGPMLTSADYHGAMLEVVRSRCVSRVGLQGIVVKDNKFSFELITRKNELKTVPKEHTVFRFEVPFEVKEGMEQTSRDPLSFEIYGSQFEARAPDRATKKFRLHFDPSI</sequence>
<dbReference type="InterPro" id="IPR036980">
    <property type="entry name" value="RNase_P/MRP_Rpp29_sf"/>
</dbReference>
<dbReference type="GO" id="GO:0006364">
    <property type="term" value="P:rRNA processing"/>
    <property type="evidence" value="ECO:0007669"/>
    <property type="project" value="TreeGrafter"/>
</dbReference>
<evidence type="ECO:0000313" key="6">
    <source>
        <dbReference type="RefSeq" id="XP_033461030.1"/>
    </source>
</evidence>
<dbReference type="OrthoDB" id="124041at2759"/>
<dbReference type="SMART" id="SM00538">
    <property type="entry name" value="POP4"/>
    <property type="match status" value="1"/>
</dbReference>
<dbReference type="GeneID" id="54364140"/>
<dbReference type="PIRSF" id="PIRSF027081">
    <property type="entry name" value="RNase_P/MRP_p29_subunit"/>
    <property type="match status" value="1"/>
</dbReference>
<feature type="compositionally biased region" description="Basic residues" evidence="4">
    <location>
        <begin position="65"/>
        <end position="74"/>
    </location>
</feature>
<protein>
    <recommendedName>
        <fullName evidence="3">Ribonuclease P protein subunit</fullName>
    </recommendedName>
</protein>
<name>A0A6J3M8R8_9PEZI</name>
<organism evidence="6">
    <name type="scientific">Dissoconium aciculare CBS 342.82</name>
    <dbReference type="NCBI Taxonomy" id="1314786"/>
    <lineage>
        <taxon>Eukaryota</taxon>
        <taxon>Fungi</taxon>
        <taxon>Dikarya</taxon>
        <taxon>Ascomycota</taxon>
        <taxon>Pezizomycotina</taxon>
        <taxon>Dothideomycetes</taxon>
        <taxon>Dothideomycetidae</taxon>
        <taxon>Mycosphaerellales</taxon>
        <taxon>Dissoconiaceae</taxon>
        <taxon>Dissoconium</taxon>
    </lineage>
</organism>
<gene>
    <name evidence="6" type="ORF">K489DRAFT_387609</name>
</gene>
<reference evidence="6" key="3">
    <citation type="submission" date="2025-08" db="UniProtKB">
        <authorList>
            <consortium name="RefSeq"/>
        </authorList>
    </citation>
    <scope>IDENTIFICATION</scope>
    <source>
        <strain evidence="6">CBS 342.82</strain>
    </source>
</reference>
<dbReference type="InterPro" id="IPR016848">
    <property type="entry name" value="RNase_P/MRP_Rpp29-subunit"/>
</dbReference>
<dbReference type="InterPro" id="IPR002730">
    <property type="entry name" value="Rpp29/RNP1"/>
</dbReference>
<dbReference type="GO" id="GO:0001682">
    <property type="term" value="P:tRNA 5'-leader removal"/>
    <property type="evidence" value="ECO:0007669"/>
    <property type="project" value="InterPro"/>
</dbReference>
<dbReference type="SUPFAM" id="SSF101744">
    <property type="entry name" value="Rof/RNase P subunit-like"/>
    <property type="match status" value="1"/>
</dbReference>
<feature type="compositionally biased region" description="Basic and acidic residues" evidence="4">
    <location>
        <begin position="53"/>
        <end position="64"/>
    </location>
</feature>
<reference evidence="6" key="2">
    <citation type="submission" date="2020-04" db="EMBL/GenBank/DDBJ databases">
        <authorList>
            <consortium name="NCBI Genome Project"/>
        </authorList>
    </citation>
    <scope>NUCLEOTIDE SEQUENCE</scope>
    <source>
        <strain evidence="6">CBS 342.82</strain>
    </source>
</reference>